<sequence length="98" mass="10173">MSLILRAAAGQPNFRPRAGPKADHRPRAASSAAGPISSGQTPAPAPPPQGGFPIWCIPLLAVSVAMPIYGYKKQMKLIEEARAQQRASVAAAATKTGK</sequence>
<gene>
    <name evidence="2" type="primary">PLESTB000756</name>
    <name evidence="2" type="ORF">PLESTB_000319000</name>
</gene>
<name>A0A9W6BE20_9CHLO</name>
<comment type="caution">
    <text evidence="2">The sequence shown here is derived from an EMBL/GenBank/DDBJ whole genome shotgun (WGS) entry which is preliminary data.</text>
</comment>
<evidence type="ECO:0000313" key="3">
    <source>
        <dbReference type="Proteomes" id="UP001165080"/>
    </source>
</evidence>
<feature type="region of interest" description="Disordered" evidence="1">
    <location>
        <begin position="1"/>
        <end position="48"/>
    </location>
</feature>
<proteinExistence type="predicted"/>
<evidence type="ECO:0000256" key="1">
    <source>
        <dbReference type="SAM" id="MobiDB-lite"/>
    </source>
</evidence>
<evidence type="ECO:0000313" key="2">
    <source>
        <dbReference type="EMBL" id="GLC49882.1"/>
    </source>
</evidence>
<dbReference type="AlphaFoldDB" id="A0A9W6BE20"/>
<dbReference type="EMBL" id="BRXU01000003">
    <property type="protein sequence ID" value="GLC49882.1"/>
    <property type="molecule type" value="Genomic_DNA"/>
</dbReference>
<accession>A0A9W6BE20</accession>
<keyword evidence="3" id="KW-1185">Reference proteome</keyword>
<reference evidence="2 3" key="1">
    <citation type="journal article" date="2023" name="Commun. Biol.">
        <title>Reorganization of the ancestral sex-determining regions during the evolution of trioecy in Pleodorina starrii.</title>
        <authorList>
            <person name="Takahashi K."/>
            <person name="Suzuki S."/>
            <person name="Kawai-Toyooka H."/>
            <person name="Yamamoto K."/>
            <person name="Hamaji T."/>
            <person name="Ootsuki R."/>
            <person name="Yamaguchi H."/>
            <person name="Kawachi M."/>
            <person name="Higashiyama T."/>
            <person name="Nozaki H."/>
        </authorList>
    </citation>
    <scope>NUCLEOTIDE SEQUENCE [LARGE SCALE GENOMIC DNA]</scope>
    <source>
        <strain evidence="2 3">NIES-4479</strain>
    </source>
</reference>
<protein>
    <submittedName>
        <fullName evidence="2">Uncharacterized protein</fullName>
    </submittedName>
</protein>
<organism evidence="2 3">
    <name type="scientific">Pleodorina starrii</name>
    <dbReference type="NCBI Taxonomy" id="330485"/>
    <lineage>
        <taxon>Eukaryota</taxon>
        <taxon>Viridiplantae</taxon>
        <taxon>Chlorophyta</taxon>
        <taxon>core chlorophytes</taxon>
        <taxon>Chlorophyceae</taxon>
        <taxon>CS clade</taxon>
        <taxon>Chlamydomonadales</taxon>
        <taxon>Volvocaceae</taxon>
        <taxon>Pleodorina</taxon>
    </lineage>
</organism>
<feature type="compositionally biased region" description="Low complexity" evidence="1">
    <location>
        <begin position="28"/>
        <end position="39"/>
    </location>
</feature>
<dbReference type="Proteomes" id="UP001165080">
    <property type="component" value="Unassembled WGS sequence"/>
</dbReference>